<organism evidence="1 2">
    <name type="scientific">Vermiconidia calcicola</name>
    <dbReference type="NCBI Taxonomy" id="1690605"/>
    <lineage>
        <taxon>Eukaryota</taxon>
        <taxon>Fungi</taxon>
        <taxon>Dikarya</taxon>
        <taxon>Ascomycota</taxon>
        <taxon>Pezizomycotina</taxon>
        <taxon>Dothideomycetes</taxon>
        <taxon>Dothideomycetidae</taxon>
        <taxon>Mycosphaerellales</taxon>
        <taxon>Extremaceae</taxon>
        <taxon>Vermiconidia</taxon>
    </lineage>
</organism>
<gene>
    <name evidence="1" type="ORF">LTR37_012656</name>
</gene>
<dbReference type="Proteomes" id="UP001281147">
    <property type="component" value="Unassembled WGS sequence"/>
</dbReference>
<proteinExistence type="predicted"/>
<sequence>MPLKAPEAYELDRSESPAMDHSYDEDSDVSDVDEFDPLRSSGRPYTDDASQPLRSVFDSEKNGSFSKQPLAWLDTQRKRGWLQRWLIPSRFCCVLILLFVATLVLLLSAGGIWVYKAAVPDDGESEPWYPSPRGGTVDSWKDAYEKAADLVGQMTLVEKVNITSGIAWSMGMCVGNTGPVDRLGFPSLCLQDGPLGLRFVDNATAWPAGITVGATWNKELMYERGKGHGFEAKKKGINVILGPSMGPLGRLPAGGRNWEGFGSDPTLQGIAAAQTIKGIQDVGVMATAKHYVGNEQEHFRQSWEWGTPNAISSNIDDRAMHEIYAWPFADSVRAGVASVMCSYNQLNNSYACQNSKLMNGILKDEMGFQGFVQSDWLAQRSGVASALAGLDMTMPGDGLKWANGNSLWGAELTKAVLNTSVPMERLNDMVTRVVAAWYQLGQDDKEEWPAVSDGGGPNFSSWTDDKEGELHPGSPNSKETGVVNKYVPVRKTEEGGDHDTLARKIATEGIVLVKNSDGMLPLNRTGKGVVYKAGTEKIKVGIFGEDAFPNPNGDNACEDRGCNVGTLAMGWGSGAVELPYLASPWEVLKANFVEDRYEVTQWRYNDDHEGAASMASEQRTCIVFINSDAGEGFLSWDGIKGDRNDLHPQKNGDALVKNVAEHCENTIVVAHTVGPTILEEWIEMPAVKAVLIAHLPGQESGNAIADVLFGDVNPSGRLPYTIAKKEEDYGPSSGILFYPNGIVPQQNFSEGLYIDYRYFDKHDIEPRYEFGYGLSYVDFKLNSLVVNTRGSIGELPKGRPKGLKPPKMDDSLPSPESALWPEGMRKLKKYVYPYIDSTSDIKKGTYPYPRGYNHAHELSAAGGGEGGNPDLFETAVVVQASLTNLGDIPAACVVQAYISYPSNVTDADGEPFDMPVKVLRAFEKYYVDEPKRVPVKLELTRRDLSHWDVKRQNWVIPQGEFTLHLGFSSRDLPMRSTFSTSLGLNLGGNQDGAR</sequence>
<reference evidence="1" key="1">
    <citation type="submission" date="2023-07" db="EMBL/GenBank/DDBJ databases">
        <title>Black Yeasts Isolated from many extreme environments.</title>
        <authorList>
            <person name="Coleine C."/>
            <person name="Stajich J.E."/>
            <person name="Selbmann L."/>
        </authorList>
    </citation>
    <scope>NUCLEOTIDE SEQUENCE</scope>
    <source>
        <strain evidence="1">CCFEE 5714</strain>
    </source>
</reference>
<name>A0ACC3MYR7_9PEZI</name>
<keyword evidence="2" id="KW-1185">Reference proteome</keyword>
<dbReference type="EMBL" id="JAUTXU010000118">
    <property type="protein sequence ID" value="KAK3706647.1"/>
    <property type="molecule type" value="Genomic_DNA"/>
</dbReference>
<evidence type="ECO:0000313" key="1">
    <source>
        <dbReference type="EMBL" id="KAK3706647.1"/>
    </source>
</evidence>
<comment type="caution">
    <text evidence="1">The sequence shown here is derived from an EMBL/GenBank/DDBJ whole genome shotgun (WGS) entry which is preliminary data.</text>
</comment>
<evidence type="ECO:0000313" key="2">
    <source>
        <dbReference type="Proteomes" id="UP001281147"/>
    </source>
</evidence>
<protein>
    <submittedName>
        <fullName evidence="1">Uncharacterized protein</fullName>
    </submittedName>
</protein>
<accession>A0ACC3MYR7</accession>